<reference evidence="6 7" key="1">
    <citation type="submission" date="2018-07" db="EMBL/GenBank/DDBJ databases">
        <title>Arthrobacter sp. nov., isolated from raw cow's milk with high bacterial count.</title>
        <authorList>
            <person name="Hahne J."/>
            <person name="Isele D."/>
            <person name="Lipski A."/>
        </authorList>
    </citation>
    <scope>NUCLEOTIDE SEQUENCE [LARGE SCALE GENOMIC DNA]</scope>
    <source>
        <strain evidence="6 7">JZ R-35</strain>
    </source>
</reference>
<evidence type="ECO:0000313" key="6">
    <source>
        <dbReference type="EMBL" id="RII41824.1"/>
    </source>
</evidence>
<keyword evidence="1" id="KW-0645">Protease</keyword>
<dbReference type="Proteomes" id="UP000265419">
    <property type="component" value="Unassembled WGS sequence"/>
</dbReference>
<dbReference type="InterPro" id="IPR002470">
    <property type="entry name" value="Peptidase_S9A"/>
</dbReference>
<dbReference type="EMBL" id="QQXK01000020">
    <property type="protein sequence ID" value="RII41824.1"/>
    <property type="molecule type" value="Genomic_DNA"/>
</dbReference>
<keyword evidence="2" id="KW-0378">Hydrolase</keyword>
<dbReference type="GO" id="GO:0004252">
    <property type="term" value="F:serine-type endopeptidase activity"/>
    <property type="evidence" value="ECO:0007669"/>
    <property type="project" value="InterPro"/>
</dbReference>
<feature type="domain" description="Peptidase S9A N-terminal" evidence="5">
    <location>
        <begin position="10"/>
        <end position="222"/>
    </location>
</feature>
<dbReference type="PANTHER" id="PTHR42881:SF13">
    <property type="entry name" value="PROLYL ENDOPEPTIDASE"/>
    <property type="match status" value="1"/>
</dbReference>
<evidence type="ECO:0000256" key="1">
    <source>
        <dbReference type="ARBA" id="ARBA00022670"/>
    </source>
</evidence>
<dbReference type="GO" id="GO:0005829">
    <property type="term" value="C:cytosol"/>
    <property type="evidence" value="ECO:0007669"/>
    <property type="project" value="TreeGrafter"/>
</dbReference>
<comment type="caution">
    <text evidence="6">The sequence shown here is derived from an EMBL/GenBank/DDBJ whole genome shotgun (WGS) entry which is preliminary data.</text>
</comment>
<dbReference type="RefSeq" id="WP_119425099.1">
    <property type="nucleotide sequence ID" value="NZ_QQXK01000020.1"/>
</dbReference>
<dbReference type="InterPro" id="IPR029058">
    <property type="entry name" value="AB_hydrolase_fold"/>
</dbReference>
<dbReference type="GO" id="GO:0006508">
    <property type="term" value="P:proteolysis"/>
    <property type="evidence" value="ECO:0007669"/>
    <property type="project" value="UniProtKB-KW"/>
</dbReference>
<accession>A0A399J9B3</accession>
<organism evidence="6 7">
    <name type="scientific">Galactobacter valiniphilus</name>
    <dbReference type="NCBI Taxonomy" id="2676122"/>
    <lineage>
        <taxon>Bacteria</taxon>
        <taxon>Bacillati</taxon>
        <taxon>Actinomycetota</taxon>
        <taxon>Actinomycetes</taxon>
        <taxon>Micrococcales</taxon>
        <taxon>Micrococcaceae</taxon>
        <taxon>Galactobacter</taxon>
    </lineage>
</organism>
<sequence length="710" mass="77023">METQRGTQDRDWLDEMHGERALAWAHRRAAATDAVLDSEEHRRIVGEIAEALDAPDRLALATKHGRRYTNFWQDAGHPRGLWRSTDWDSYAAGDPAWETLLDLDALSAEEGVEWVWAGAHWRPEPDGAEPHRALLSLSPDGGDATRIREFDVETKAWVPGGFDLPLGKTNASWSGPDELLVGAITGEDDVTRSSYARCVRRLARGEALADAPVVFEVDASHVAGGAGHEHTRGFERELAWDSIDFYESITYLWVDDAGEAGTGAWVEIEVPSDARVSLFREWLVVRTMSEWSVGGAVYGPGTLLAAPLADWMAGERALTPVFVPGEGEAIAGLTFTASKGLLTVLKDVASRVLILDPAEGWAITELPGVPELSSVSVWPVDDEDEECGEDYWMLSSGFLQPSTLWRGTLAGSAAQTEPASLIAAAPARFDASGFEVSQRFAVSDDGTRVPYFLVAPRGVPLDGRTPVLISAYGGFRTSLTPGYSPAVGLGWLGRTTADGRHPAYVLANLRGGGEYGPAWHAAALREKRPRAFEDLAAVARDLQEFGLSSPATTTMMGRSNGGLLAGNAYTRYPELFGGISCGVPLLDMLRYTTLSAGHSWIAEYGDPEVPEDAVFLREMSPVHRLIDHPQSVFPPLLVWTTTSDDRVGPVQARHMAAALDELGVDTAWYHEEEGGGHAGSVDHADTARMLARSYTFLWLAATAPERLRRG</sequence>
<dbReference type="SUPFAM" id="SSF50993">
    <property type="entry name" value="Peptidase/esterase 'gauge' domain"/>
    <property type="match status" value="1"/>
</dbReference>
<evidence type="ECO:0000313" key="7">
    <source>
        <dbReference type="Proteomes" id="UP000265419"/>
    </source>
</evidence>
<evidence type="ECO:0000259" key="4">
    <source>
        <dbReference type="Pfam" id="PF00326"/>
    </source>
</evidence>
<dbReference type="InterPro" id="IPR001375">
    <property type="entry name" value="Peptidase_S9_cat"/>
</dbReference>
<dbReference type="Pfam" id="PF02897">
    <property type="entry name" value="Peptidase_S9_N"/>
    <property type="match status" value="1"/>
</dbReference>
<proteinExistence type="predicted"/>
<name>A0A399J9B3_9MICC</name>
<dbReference type="Gene3D" id="2.130.10.120">
    <property type="entry name" value="Prolyl oligopeptidase, N-terminal domain"/>
    <property type="match status" value="1"/>
</dbReference>
<dbReference type="InterPro" id="IPR051167">
    <property type="entry name" value="Prolyl_oligopep/macrocyclase"/>
</dbReference>
<evidence type="ECO:0000256" key="3">
    <source>
        <dbReference type="ARBA" id="ARBA00022825"/>
    </source>
</evidence>
<keyword evidence="3" id="KW-0720">Serine protease</keyword>
<dbReference type="SUPFAM" id="SSF53474">
    <property type="entry name" value="alpha/beta-Hydrolases"/>
    <property type="match status" value="1"/>
</dbReference>
<dbReference type="GO" id="GO:0070012">
    <property type="term" value="F:oligopeptidase activity"/>
    <property type="evidence" value="ECO:0007669"/>
    <property type="project" value="TreeGrafter"/>
</dbReference>
<evidence type="ECO:0000259" key="5">
    <source>
        <dbReference type="Pfam" id="PF02897"/>
    </source>
</evidence>
<dbReference type="Gene3D" id="3.40.50.1820">
    <property type="entry name" value="alpha/beta hydrolase"/>
    <property type="match status" value="1"/>
</dbReference>
<gene>
    <name evidence="6" type="ORF">DWB68_10540</name>
</gene>
<feature type="domain" description="Peptidase S9 prolyl oligopeptidase catalytic" evidence="4">
    <location>
        <begin position="503"/>
        <end position="697"/>
    </location>
</feature>
<dbReference type="AlphaFoldDB" id="A0A399J9B3"/>
<dbReference type="PRINTS" id="PR00862">
    <property type="entry name" value="PROLIGOPTASE"/>
</dbReference>
<dbReference type="Pfam" id="PF00326">
    <property type="entry name" value="Peptidase_S9"/>
    <property type="match status" value="1"/>
</dbReference>
<keyword evidence="7" id="KW-1185">Reference proteome</keyword>
<dbReference type="InterPro" id="IPR023302">
    <property type="entry name" value="Pept_S9A_N"/>
</dbReference>
<protein>
    <submittedName>
        <fullName evidence="6">S9 family peptidase</fullName>
    </submittedName>
</protein>
<evidence type="ECO:0000256" key="2">
    <source>
        <dbReference type="ARBA" id="ARBA00022801"/>
    </source>
</evidence>
<dbReference type="PANTHER" id="PTHR42881">
    <property type="entry name" value="PROLYL ENDOPEPTIDASE"/>
    <property type="match status" value="1"/>
</dbReference>